<dbReference type="EMBL" id="FN596748">
    <property type="protein sequence ID" value="CCB62200.1"/>
    <property type="molecule type" value="Genomic_DNA"/>
</dbReference>
<dbReference type="AlphaFoldDB" id="F6I5I2"/>
<name>F6I5I2_VITVI</name>
<gene>
    <name evidence="1" type="ordered locus">VIT_15s0024g00190</name>
</gene>
<organism evidence="1 2">
    <name type="scientific">Vitis vinifera</name>
    <name type="common">Grape</name>
    <dbReference type="NCBI Taxonomy" id="29760"/>
    <lineage>
        <taxon>Eukaryota</taxon>
        <taxon>Viridiplantae</taxon>
        <taxon>Streptophyta</taxon>
        <taxon>Embryophyta</taxon>
        <taxon>Tracheophyta</taxon>
        <taxon>Spermatophyta</taxon>
        <taxon>Magnoliopsida</taxon>
        <taxon>eudicotyledons</taxon>
        <taxon>Gunneridae</taxon>
        <taxon>Pentapetalae</taxon>
        <taxon>rosids</taxon>
        <taxon>Vitales</taxon>
        <taxon>Vitaceae</taxon>
        <taxon>Viteae</taxon>
        <taxon>Vitis</taxon>
    </lineage>
</organism>
<dbReference type="Proteomes" id="UP000009183">
    <property type="component" value="Chromosome 15"/>
</dbReference>
<dbReference type="InParanoid" id="F6I5I2"/>
<evidence type="ECO:0000313" key="2">
    <source>
        <dbReference type="Proteomes" id="UP000009183"/>
    </source>
</evidence>
<proteinExistence type="predicted"/>
<evidence type="ECO:0000313" key="1">
    <source>
        <dbReference type="EMBL" id="CCB62200.1"/>
    </source>
</evidence>
<accession>F6I5I2</accession>
<dbReference type="PaxDb" id="29760-VIT_15s0024g00190.t01"/>
<keyword evidence="2" id="KW-1185">Reference proteome</keyword>
<sequence length="52" mass="6187">MGWSGRAFPKKLHKHMHTHTCKQSNLFVGSCEYTNACRLHIYLPYLFIFIFL</sequence>
<dbReference type="HOGENOM" id="CLU_3091214_0_0_1"/>
<protein>
    <submittedName>
        <fullName evidence="1">Uncharacterized protein</fullName>
    </submittedName>
</protein>
<reference evidence="2" key="1">
    <citation type="journal article" date="2007" name="Nature">
        <title>The grapevine genome sequence suggests ancestral hexaploidization in major angiosperm phyla.</title>
        <authorList>
            <consortium name="The French-Italian Public Consortium for Grapevine Genome Characterization."/>
            <person name="Jaillon O."/>
            <person name="Aury J.-M."/>
            <person name="Noel B."/>
            <person name="Policriti A."/>
            <person name="Clepet C."/>
            <person name="Casagrande A."/>
            <person name="Choisne N."/>
            <person name="Aubourg S."/>
            <person name="Vitulo N."/>
            <person name="Jubin C."/>
            <person name="Vezzi A."/>
            <person name="Legeai F."/>
            <person name="Hugueney P."/>
            <person name="Dasilva C."/>
            <person name="Horner D."/>
            <person name="Mica E."/>
            <person name="Jublot D."/>
            <person name="Poulain J."/>
            <person name="Bruyere C."/>
            <person name="Billault A."/>
            <person name="Segurens B."/>
            <person name="Gouyvenoux M."/>
            <person name="Ugarte E."/>
            <person name="Cattonaro F."/>
            <person name="Anthouard V."/>
            <person name="Vico V."/>
            <person name="Del Fabbro C."/>
            <person name="Alaux M."/>
            <person name="Di Gaspero G."/>
            <person name="Dumas V."/>
            <person name="Felice N."/>
            <person name="Paillard S."/>
            <person name="Juman I."/>
            <person name="Moroldo M."/>
            <person name="Scalabrin S."/>
            <person name="Canaguier A."/>
            <person name="Le Clainche I."/>
            <person name="Malacrida G."/>
            <person name="Durand E."/>
            <person name="Pesole G."/>
            <person name="Laucou V."/>
            <person name="Chatelet P."/>
            <person name="Merdinoglu D."/>
            <person name="Delledonne M."/>
            <person name="Pezzotti M."/>
            <person name="Lecharny A."/>
            <person name="Scarpelli C."/>
            <person name="Artiguenave F."/>
            <person name="Pe M.E."/>
            <person name="Valle G."/>
            <person name="Morgante M."/>
            <person name="Caboche M."/>
            <person name="Adam-Blondon A.-F."/>
            <person name="Weissenbach J."/>
            <person name="Quetier F."/>
            <person name="Wincker P."/>
        </authorList>
    </citation>
    <scope>NUCLEOTIDE SEQUENCE [LARGE SCALE GENOMIC DNA]</scope>
    <source>
        <strain evidence="2">cv. Pinot noir / PN40024</strain>
    </source>
</reference>